<keyword evidence="20" id="KW-1185">Reference proteome</keyword>
<dbReference type="CDD" id="cd03586">
    <property type="entry name" value="PolY_Pol_IV_kappa"/>
    <property type="match status" value="1"/>
</dbReference>
<evidence type="ECO:0000256" key="9">
    <source>
        <dbReference type="ARBA" id="ARBA00022723"/>
    </source>
</evidence>
<evidence type="ECO:0000256" key="5">
    <source>
        <dbReference type="ARBA" id="ARBA00022490"/>
    </source>
</evidence>
<protein>
    <recommendedName>
        <fullName evidence="17">DNA polymerase IV</fullName>
        <shortName evidence="17">Pol IV</shortName>
        <ecNumber evidence="17">2.7.7.7</ecNumber>
    </recommendedName>
</protein>
<evidence type="ECO:0000256" key="8">
    <source>
        <dbReference type="ARBA" id="ARBA00022705"/>
    </source>
</evidence>
<evidence type="ECO:0000313" key="19">
    <source>
        <dbReference type="EMBL" id="RMB04478.1"/>
    </source>
</evidence>
<dbReference type="GO" id="GO:0005829">
    <property type="term" value="C:cytosol"/>
    <property type="evidence" value="ECO:0007669"/>
    <property type="project" value="TreeGrafter"/>
</dbReference>
<dbReference type="PROSITE" id="PS50173">
    <property type="entry name" value="UMUC"/>
    <property type="match status" value="1"/>
</dbReference>
<evidence type="ECO:0000313" key="20">
    <source>
        <dbReference type="Proteomes" id="UP000271227"/>
    </source>
</evidence>
<dbReference type="NCBIfam" id="NF002677">
    <property type="entry name" value="PRK02406.1"/>
    <property type="match status" value="1"/>
</dbReference>
<feature type="domain" description="UmuC" evidence="18">
    <location>
        <begin position="45"/>
        <end position="225"/>
    </location>
</feature>
<dbReference type="GO" id="GO:0006261">
    <property type="term" value="P:DNA-templated DNA replication"/>
    <property type="evidence" value="ECO:0007669"/>
    <property type="project" value="UniProtKB-UniRule"/>
</dbReference>
<dbReference type="SUPFAM" id="SSF100879">
    <property type="entry name" value="Lesion bypass DNA polymerase (Y-family), little finger domain"/>
    <property type="match status" value="1"/>
</dbReference>
<evidence type="ECO:0000256" key="16">
    <source>
        <dbReference type="ARBA" id="ARBA00049244"/>
    </source>
</evidence>
<comment type="subunit">
    <text evidence="3 17">Monomer.</text>
</comment>
<keyword evidence="14 17" id="KW-0234">DNA repair</keyword>
<dbReference type="GO" id="GO:0000287">
    <property type="term" value="F:magnesium ion binding"/>
    <property type="evidence" value="ECO:0007669"/>
    <property type="project" value="UniProtKB-UniRule"/>
</dbReference>
<sequence length="424" mass="46635">MTFLCRDCDSVTDTDGDPAQTIPVDCPVCGRPRILRHPELFKLSIAHVDCDAFFAAVEKRDNPDLKNKPLIIGGGRRGVVSTACYIARMSGVRSAMPMFKARKLCPDAIVLKPDMAKYKTAGAQIREMFQALTPLVEPLSVDEAFLDLGGTERLHGVPPAIALCRLAREVEEKVGITISIGLAPNKFLAKLASDMDKPRGFTVIGQAEAKARLADMPVTRIFGIGKRTAARLTADGLTVIGQLQCMEQGELMRRYGSIGSRLYRLSRGEDSRTVKPERDVKSVSSETTLNYDVSAPETLEKILWKQCESVSAQLKRKKLAGQTVTLKVKTSVHKIRTRSRTLETPTQLADILFDTGRQLLNPLCDGTAYRLIGIGASHFRPLDEADPDDLIDTARTRRARAERAVDSLRDKFGKSAVVKGRSLK</sequence>
<dbReference type="FunCoup" id="A0A3M0C422">
    <property type="interactions" value="473"/>
</dbReference>
<evidence type="ECO:0000256" key="4">
    <source>
        <dbReference type="ARBA" id="ARBA00022457"/>
    </source>
</evidence>
<reference evidence="19 20" key="1">
    <citation type="submission" date="2018-10" db="EMBL/GenBank/DDBJ databases">
        <title>Genomic Encyclopedia of Archaeal and Bacterial Type Strains, Phase II (KMG-II): from individual species to whole genera.</title>
        <authorList>
            <person name="Goeker M."/>
        </authorList>
    </citation>
    <scope>NUCLEOTIDE SEQUENCE [LARGE SCALE GENOMIC DNA]</scope>
    <source>
        <strain evidence="19 20">DSM 25217</strain>
    </source>
</reference>
<comment type="catalytic activity">
    <reaction evidence="16 17">
        <text>DNA(n) + a 2'-deoxyribonucleoside 5'-triphosphate = DNA(n+1) + diphosphate</text>
        <dbReference type="Rhea" id="RHEA:22508"/>
        <dbReference type="Rhea" id="RHEA-COMP:17339"/>
        <dbReference type="Rhea" id="RHEA-COMP:17340"/>
        <dbReference type="ChEBI" id="CHEBI:33019"/>
        <dbReference type="ChEBI" id="CHEBI:61560"/>
        <dbReference type="ChEBI" id="CHEBI:173112"/>
        <dbReference type="EC" id="2.7.7.7"/>
    </reaction>
</comment>
<dbReference type="OrthoDB" id="9808813at2"/>
<proteinExistence type="inferred from homology"/>
<evidence type="ECO:0000256" key="14">
    <source>
        <dbReference type="ARBA" id="ARBA00023204"/>
    </source>
</evidence>
<comment type="cofactor">
    <cofactor evidence="17">
        <name>Mg(2+)</name>
        <dbReference type="ChEBI" id="CHEBI:18420"/>
    </cofactor>
    <text evidence="17">Binds 2 magnesium ions per subunit.</text>
</comment>
<dbReference type="Gene3D" id="1.10.150.20">
    <property type="entry name" value="5' to 3' exonuclease, C-terminal subdomain"/>
    <property type="match status" value="1"/>
</dbReference>
<dbReference type="InterPro" id="IPR036775">
    <property type="entry name" value="DNA_pol_Y-fam_lit_finger_sf"/>
</dbReference>
<dbReference type="GO" id="GO:0042276">
    <property type="term" value="P:error-prone translesion synthesis"/>
    <property type="evidence" value="ECO:0007669"/>
    <property type="project" value="TreeGrafter"/>
</dbReference>
<feature type="active site" evidence="17">
    <location>
        <position position="143"/>
    </location>
</feature>
<dbReference type="InterPro" id="IPR043502">
    <property type="entry name" value="DNA/RNA_pol_sf"/>
</dbReference>
<evidence type="ECO:0000256" key="10">
    <source>
        <dbReference type="ARBA" id="ARBA00022763"/>
    </source>
</evidence>
<feature type="binding site" evidence="17">
    <location>
        <position position="142"/>
    </location>
    <ligand>
        <name>Mg(2+)</name>
        <dbReference type="ChEBI" id="CHEBI:18420"/>
    </ligand>
</feature>
<dbReference type="PANTHER" id="PTHR11076">
    <property type="entry name" value="DNA REPAIR POLYMERASE UMUC / TRANSFERASE FAMILY MEMBER"/>
    <property type="match status" value="1"/>
</dbReference>
<evidence type="ECO:0000256" key="12">
    <source>
        <dbReference type="ARBA" id="ARBA00022932"/>
    </source>
</evidence>
<dbReference type="GO" id="GO:0003887">
    <property type="term" value="F:DNA-directed DNA polymerase activity"/>
    <property type="evidence" value="ECO:0007669"/>
    <property type="project" value="UniProtKB-UniRule"/>
</dbReference>
<dbReference type="SUPFAM" id="SSF56672">
    <property type="entry name" value="DNA/RNA polymerases"/>
    <property type="match status" value="1"/>
</dbReference>
<dbReference type="InterPro" id="IPR022880">
    <property type="entry name" value="DNApol_IV"/>
</dbReference>
<keyword evidence="5 17" id="KW-0963">Cytoplasm</keyword>
<dbReference type="GO" id="GO:0009432">
    <property type="term" value="P:SOS response"/>
    <property type="evidence" value="ECO:0007669"/>
    <property type="project" value="TreeGrafter"/>
</dbReference>
<evidence type="ECO:0000256" key="2">
    <source>
        <dbReference type="ARBA" id="ARBA00010945"/>
    </source>
</evidence>
<dbReference type="InterPro" id="IPR017961">
    <property type="entry name" value="DNA_pol_Y-fam_little_finger"/>
</dbReference>
<dbReference type="RefSeq" id="WP_121939416.1">
    <property type="nucleotide sequence ID" value="NZ_REFR01000013.1"/>
</dbReference>
<keyword evidence="4 17" id="KW-0515">Mutator protein</keyword>
<dbReference type="HAMAP" id="MF_01113">
    <property type="entry name" value="DNApol_IV"/>
    <property type="match status" value="1"/>
</dbReference>
<evidence type="ECO:0000256" key="17">
    <source>
        <dbReference type="HAMAP-Rule" id="MF_01113"/>
    </source>
</evidence>
<dbReference type="AlphaFoldDB" id="A0A3M0C422"/>
<dbReference type="Gene3D" id="3.30.70.270">
    <property type="match status" value="1"/>
</dbReference>
<keyword evidence="13 17" id="KW-0238">DNA-binding</keyword>
<dbReference type="EC" id="2.7.7.7" evidence="17"/>
<dbReference type="GO" id="GO:0006281">
    <property type="term" value="P:DNA repair"/>
    <property type="evidence" value="ECO:0007669"/>
    <property type="project" value="UniProtKB-UniRule"/>
</dbReference>
<gene>
    <name evidence="17" type="primary">dinB</name>
    <name evidence="19" type="ORF">BXY39_2741</name>
</gene>
<dbReference type="InterPro" id="IPR043128">
    <property type="entry name" value="Rev_trsase/Diguanyl_cyclase"/>
</dbReference>
<dbReference type="Gene3D" id="3.40.1170.60">
    <property type="match status" value="1"/>
</dbReference>
<dbReference type="EMBL" id="REFR01000013">
    <property type="protein sequence ID" value="RMB04478.1"/>
    <property type="molecule type" value="Genomic_DNA"/>
</dbReference>
<keyword evidence="9 17" id="KW-0479">Metal-binding</keyword>
<dbReference type="FunFam" id="3.30.1490.100:FF:000004">
    <property type="entry name" value="DNA polymerase IV"/>
    <property type="match status" value="1"/>
</dbReference>
<dbReference type="NCBIfam" id="NF002751">
    <property type="entry name" value="PRK02794.1"/>
    <property type="match status" value="1"/>
</dbReference>
<dbReference type="Pfam" id="PF00817">
    <property type="entry name" value="IMS"/>
    <property type="match status" value="1"/>
</dbReference>
<evidence type="ECO:0000259" key="18">
    <source>
        <dbReference type="PROSITE" id="PS50173"/>
    </source>
</evidence>
<comment type="caution">
    <text evidence="19">The sequence shown here is derived from an EMBL/GenBank/DDBJ whole genome shotgun (WGS) entry which is preliminary data.</text>
</comment>
<evidence type="ECO:0000256" key="7">
    <source>
        <dbReference type="ARBA" id="ARBA00022695"/>
    </source>
</evidence>
<evidence type="ECO:0000256" key="3">
    <source>
        <dbReference type="ARBA" id="ARBA00011245"/>
    </source>
</evidence>
<comment type="subcellular location">
    <subcellularLocation>
        <location evidence="1 17">Cytoplasm</location>
    </subcellularLocation>
</comment>
<dbReference type="InterPro" id="IPR050116">
    <property type="entry name" value="DNA_polymerase-Y"/>
</dbReference>
<accession>A0A3M0C422</accession>
<keyword evidence="8 17" id="KW-0235">DNA replication</keyword>
<keyword evidence="12 17" id="KW-0239">DNA-directed DNA polymerase</keyword>
<dbReference type="Proteomes" id="UP000271227">
    <property type="component" value="Unassembled WGS sequence"/>
</dbReference>
<evidence type="ECO:0000256" key="13">
    <source>
        <dbReference type="ARBA" id="ARBA00023125"/>
    </source>
</evidence>
<keyword evidence="11 17" id="KW-0460">Magnesium</keyword>
<keyword evidence="7 17" id="KW-0548">Nucleotidyltransferase</keyword>
<comment type="similarity">
    <text evidence="2 17">Belongs to the DNA polymerase type-Y family.</text>
</comment>
<feature type="site" description="Substrate discrimination" evidence="17">
    <location>
        <position position="54"/>
    </location>
</feature>
<keyword evidence="6 17" id="KW-0808">Transferase</keyword>
<dbReference type="Gene3D" id="3.30.1490.100">
    <property type="entry name" value="DNA polymerase, Y-family, little finger domain"/>
    <property type="match status" value="1"/>
</dbReference>
<dbReference type="FunFam" id="3.40.1170.60:FF:000001">
    <property type="entry name" value="DNA polymerase IV"/>
    <property type="match status" value="1"/>
</dbReference>
<evidence type="ECO:0000256" key="15">
    <source>
        <dbReference type="ARBA" id="ARBA00025589"/>
    </source>
</evidence>
<feature type="binding site" evidence="17">
    <location>
        <position position="49"/>
    </location>
    <ligand>
        <name>Mg(2+)</name>
        <dbReference type="ChEBI" id="CHEBI:18420"/>
    </ligand>
</feature>
<organism evidence="19 20">
    <name type="scientific">Eilatimonas milleporae</name>
    <dbReference type="NCBI Taxonomy" id="911205"/>
    <lineage>
        <taxon>Bacteria</taxon>
        <taxon>Pseudomonadati</taxon>
        <taxon>Pseudomonadota</taxon>
        <taxon>Alphaproteobacteria</taxon>
        <taxon>Kordiimonadales</taxon>
        <taxon>Kordiimonadaceae</taxon>
        <taxon>Eilatimonas</taxon>
    </lineage>
</organism>
<dbReference type="GO" id="GO:0003684">
    <property type="term" value="F:damaged DNA binding"/>
    <property type="evidence" value="ECO:0007669"/>
    <property type="project" value="InterPro"/>
</dbReference>
<dbReference type="InterPro" id="IPR001126">
    <property type="entry name" value="UmuC"/>
</dbReference>
<name>A0A3M0C422_9PROT</name>
<dbReference type="InParanoid" id="A0A3M0C422"/>
<comment type="function">
    <text evidence="15 17">Poorly processive, error-prone DNA polymerase involved in untargeted mutagenesis. Copies undamaged DNA at stalled replication forks, which arise in vivo from mismatched or misaligned primer ends. These misaligned primers can be extended by PolIV. Exhibits no 3'-5' exonuclease (proofreading) activity. May be involved in translesional synthesis, in conjunction with the beta clamp from PolIII.</text>
</comment>
<dbReference type="Pfam" id="PF11799">
    <property type="entry name" value="IMS_C"/>
    <property type="match status" value="1"/>
</dbReference>
<evidence type="ECO:0000256" key="6">
    <source>
        <dbReference type="ARBA" id="ARBA00022679"/>
    </source>
</evidence>
<evidence type="ECO:0000256" key="1">
    <source>
        <dbReference type="ARBA" id="ARBA00004496"/>
    </source>
</evidence>
<keyword evidence="10 17" id="KW-0227">DNA damage</keyword>
<dbReference type="PANTHER" id="PTHR11076:SF33">
    <property type="entry name" value="DNA POLYMERASE KAPPA"/>
    <property type="match status" value="1"/>
</dbReference>
<evidence type="ECO:0000256" key="11">
    <source>
        <dbReference type="ARBA" id="ARBA00022842"/>
    </source>
</evidence>